<dbReference type="Proteomes" id="UP000789508">
    <property type="component" value="Unassembled WGS sequence"/>
</dbReference>
<evidence type="ECO:0000256" key="2">
    <source>
        <dbReference type="ARBA" id="ARBA00008873"/>
    </source>
</evidence>
<dbReference type="Pfam" id="PF01545">
    <property type="entry name" value="Cation_efflux"/>
    <property type="match status" value="1"/>
</dbReference>
<dbReference type="OrthoDB" id="78669at2759"/>
<evidence type="ECO:0000313" key="12">
    <source>
        <dbReference type="Proteomes" id="UP000789508"/>
    </source>
</evidence>
<evidence type="ECO:0000256" key="8">
    <source>
        <dbReference type="SAM" id="MobiDB-lite"/>
    </source>
</evidence>
<dbReference type="GO" id="GO:0016020">
    <property type="term" value="C:membrane"/>
    <property type="evidence" value="ECO:0007669"/>
    <property type="project" value="UniProtKB-SubCell"/>
</dbReference>
<organism evidence="11 12">
    <name type="scientific">Ambispora leptoticha</name>
    <dbReference type="NCBI Taxonomy" id="144679"/>
    <lineage>
        <taxon>Eukaryota</taxon>
        <taxon>Fungi</taxon>
        <taxon>Fungi incertae sedis</taxon>
        <taxon>Mucoromycota</taxon>
        <taxon>Glomeromycotina</taxon>
        <taxon>Glomeromycetes</taxon>
        <taxon>Archaeosporales</taxon>
        <taxon>Ambisporaceae</taxon>
        <taxon>Ambispora</taxon>
    </lineage>
</organism>
<dbReference type="NCBIfam" id="TIGR01297">
    <property type="entry name" value="CDF"/>
    <property type="match status" value="1"/>
</dbReference>
<dbReference type="InterPro" id="IPR019083">
    <property type="entry name" value="SAM_Ribosomal_mS41"/>
</dbReference>
<feature type="transmembrane region" description="Helical" evidence="9">
    <location>
        <begin position="149"/>
        <end position="172"/>
    </location>
</feature>
<evidence type="ECO:0000256" key="5">
    <source>
        <dbReference type="ARBA" id="ARBA00022989"/>
    </source>
</evidence>
<dbReference type="Pfam" id="PF09597">
    <property type="entry name" value="SAM_Ribosomal_mS41"/>
    <property type="match status" value="1"/>
</dbReference>
<keyword evidence="6" id="KW-0406">Ion transport</keyword>
<keyword evidence="12" id="KW-1185">Reference proteome</keyword>
<dbReference type="GO" id="GO:1904257">
    <property type="term" value="P:zinc ion import into Golgi lumen"/>
    <property type="evidence" value="ECO:0007669"/>
    <property type="project" value="TreeGrafter"/>
</dbReference>
<comment type="similarity">
    <text evidence="2">Belongs to the cation diffusion facilitator (CDF) transporter (TC 2.A.4) family. SLC30A subfamily.</text>
</comment>
<evidence type="ECO:0000256" key="4">
    <source>
        <dbReference type="ARBA" id="ARBA00022692"/>
    </source>
</evidence>
<dbReference type="Gene3D" id="1.20.1510.10">
    <property type="entry name" value="Cation efflux protein transmembrane domain"/>
    <property type="match status" value="1"/>
</dbReference>
<comment type="subcellular location">
    <subcellularLocation>
        <location evidence="1">Membrane</location>
        <topology evidence="1">Multi-pass membrane protein</topology>
    </subcellularLocation>
</comment>
<feature type="non-terminal residue" evidence="11">
    <location>
        <position position="436"/>
    </location>
</feature>
<name>A0A9N9B8M2_9GLOM</name>
<feature type="region of interest" description="Disordered" evidence="8">
    <location>
        <begin position="253"/>
        <end position="293"/>
    </location>
</feature>
<evidence type="ECO:0000259" key="10">
    <source>
        <dbReference type="SMART" id="SM01238"/>
    </source>
</evidence>
<dbReference type="PANTHER" id="PTHR45755:SF4">
    <property type="entry name" value="ZINC TRANSPORTER 7"/>
    <property type="match status" value="1"/>
</dbReference>
<dbReference type="InterPro" id="IPR045316">
    <property type="entry name" value="Msc2-like"/>
</dbReference>
<feature type="transmembrane region" description="Helical" evidence="9">
    <location>
        <begin position="225"/>
        <end position="244"/>
    </location>
</feature>
<feature type="compositionally biased region" description="Basic residues" evidence="8">
    <location>
        <begin position="277"/>
        <end position="291"/>
    </location>
</feature>
<dbReference type="GO" id="GO:0031410">
    <property type="term" value="C:cytoplasmic vesicle"/>
    <property type="evidence" value="ECO:0007669"/>
    <property type="project" value="TreeGrafter"/>
</dbReference>
<sequence length="436" mass="49183">MPYFQSSCLSAARFQQVPPPRGSIKTPKDFLERIGRGCADLADKFKTWDELFTTTGKQMKDDMAIGTRQRRWILAWTAHYRCGIDPQFELLPLHGAQMSSTVSLNGLKGYLKSVLNNEDSRQIFFFLVLNLSYMFVQMIYGIWTNSLGLISDAIHMFFDCLALGVGLMAAIMSKWPTNNKFTYGYGRIETLSGFANGIFLVLISIFILFEALARLMDPPEMNTDRLLLVSFLGLLVNLVGIFAFNHGHIHHGHSHAHGHHNHHQEPNNQDMNNGKSHTNHHHHHDHHHHHHHEENANMQGIYLHILADTLGSVGVLVSTALIEQFGWTGFDPLASIFIASLIFTSVIPLLKNSARVLMLSLTDSLERKVKDGLNEILHIPGVLSFTMHRFWPSDVDCLIGSVHIQTTDDADASTITEKVTNLLKFHIENLNELTVQ</sequence>
<keyword evidence="7 9" id="KW-0472">Membrane</keyword>
<feature type="compositionally biased region" description="Basic residues" evidence="8">
    <location>
        <begin position="253"/>
        <end position="262"/>
    </location>
</feature>
<keyword evidence="4 9" id="KW-0812">Transmembrane</keyword>
<feature type="transmembrane region" description="Helical" evidence="9">
    <location>
        <begin position="193"/>
        <end position="213"/>
    </location>
</feature>
<evidence type="ECO:0000256" key="6">
    <source>
        <dbReference type="ARBA" id="ARBA00023065"/>
    </source>
</evidence>
<dbReference type="InterPro" id="IPR027469">
    <property type="entry name" value="Cation_efflux_TMD_sf"/>
</dbReference>
<evidence type="ECO:0000256" key="3">
    <source>
        <dbReference type="ARBA" id="ARBA00022448"/>
    </source>
</evidence>
<feature type="transmembrane region" description="Helical" evidence="9">
    <location>
        <begin position="333"/>
        <end position="350"/>
    </location>
</feature>
<evidence type="ECO:0000313" key="11">
    <source>
        <dbReference type="EMBL" id="CAG8555249.1"/>
    </source>
</evidence>
<evidence type="ECO:0000256" key="9">
    <source>
        <dbReference type="SAM" id="Phobius"/>
    </source>
</evidence>
<gene>
    <name evidence="11" type="ORF">ALEPTO_LOCUS6077</name>
</gene>
<keyword evidence="3" id="KW-0813">Transport</keyword>
<reference evidence="11" key="1">
    <citation type="submission" date="2021-06" db="EMBL/GenBank/DDBJ databases">
        <authorList>
            <person name="Kallberg Y."/>
            <person name="Tangrot J."/>
            <person name="Rosling A."/>
        </authorList>
    </citation>
    <scope>NUCLEOTIDE SEQUENCE</scope>
    <source>
        <strain evidence="11">FL130A</strain>
    </source>
</reference>
<accession>A0A9N9B8M2</accession>
<dbReference type="EMBL" id="CAJVPS010001939">
    <property type="protein sequence ID" value="CAG8555249.1"/>
    <property type="molecule type" value="Genomic_DNA"/>
</dbReference>
<dbReference type="InterPro" id="IPR058533">
    <property type="entry name" value="Cation_efflux_TM"/>
</dbReference>
<comment type="caution">
    <text evidence="11">The sequence shown here is derived from an EMBL/GenBank/DDBJ whole genome shotgun (WGS) entry which is preliminary data.</text>
</comment>
<feature type="transmembrane region" description="Helical" evidence="9">
    <location>
        <begin position="301"/>
        <end position="321"/>
    </location>
</feature>
<dbReference type="AlphaFoldDB" id="A0A9N9B8M2"/>
<feature type="domain" description="Small ribosomal subunit protein mS41 SAM" evidence="10">
    <location>
        <begin position="27"/>
        <end position="83"/>
    </location>
</feature>
<dbReference type="PANTHER" id="PTHR45755">
    <property type="match status" value="1"/>
</dbReference>
<keyword evidence="5 9" id="KW-1133">Transmembrane helix</keyword>
<dbReference type="SUPFAM" id="SSF161111">
    <property type="entry name" value="Cation efflux protein transmembrane domain-like"/>
    <property type="match status" value="1"/>
</dbReference>
<dbReference type="InterPro" id="IPR002524">
    <property type="entry name" value="Cation_efflux"/>
</dbReference>
<dbReference type="GO" id="GO:0006882">
    <property type="term" value="P:intracellular zinc ion homeostasis"/>
    <property type="evidence" value="ECO:0007669"/>
    <property type="project" value="InterPro"/>
</dbReference>
<evidence type="ECO:0000256" key="7">
    <source>
        <dbReference type="ARBA" id="ARBA00023136"/>
    </source>
</evidence>
<dbReference type="GO" id="GO:0005794">
    <property type="term" value="C:Golgi apparatus"/>
    <property type="evidence" value="ECO:0007669"/>
    <property type="project" value="TreeGrafter"/>
</dbReference>
<feature type="transmembrane region" description="Helical" evidence="9">
    <location>
        <begin position="123"/>
        <end position="143"/>
    </location>
</feature>
<evidence type="ECO:0000256" key="1">
    <source>
        <dbReference type="ARBA" id="ARBA00004141"/>
    </source>
</evidence>
<proteinExistence type="inferred from homology"/>
<protein>
    <submittedName>
        <fullName evidence="11">12224_t:CDS:1</fullName>
    </submittedName>
</protein>
<feature type="compositionally biased region" description="Polar residues" evidence="8">
    <location>
        <begin position="266"/>
        <end position="276"/>
    </location>
</feature>
<dbReference type="SMART" id="SM01238">
    <property type="entry name" value="IGR"/>
    <property type="match status" value="1"/>
</dbReference>
<dbReference type="GO" id="GO:0005385">
    <property type="term" value="F:zinc ion transmembrane transporter activity"/>
    <property type="evidence" value="ECO:0007669"/>
    <property type="project" value="InterPro"/>
</dbReference>